<dbReference type="EMBL" id="JAUESC010000004">
    <property type="protein sequence ID" value="KAK0596479.1"/>
    <property type="molecule type" value="Genomic_DNA"/>
</dbReference>
<dbReference type="PANTHER" id="PTHR31642">
    <property type="entry name" value="TRICHOTHECENE 3-O-ACETYLTRANSFERASE"/>
    <property type="match status" value="1"/>
</dbReference>
<comment type="caution">
    <text evidence="4">The sequence shown here is derived from an EMBL/GenBank/DDBJ whole genome shotgun (WGS) entry which is preliminary data.</text>
</comment>
<reference evidence="4" key="2">
    <citation type="submission" date="2023-06" db="EMBL/GenBank/DDBJ databases">
        <authorList>
            <person name="Swenson N.G."/>
            <person name="Wegrzyn J.L."/>
            <person name="Mcevoy S.L."/>
        </authorList>
    </citation>
    <scope>NUCLEOTIDE SEQUENCE</scope>
    <source>
        <strain evidence="4">NS2018</strain>
        <tissue evidence="4">Leaf</tissue>
    </source>
</reference>
<accession>A0AA39SQS2</accession>
<organism evidence="4 5">
    <name type="scientific">Acer saccharum</name>
    <name type="common">Sugar maple</name>
    <dbReference type="NCBI Taxonomy" id="4024"/>
    <lineage>
        <taxon>Eukaryota</taxon>
        <taxon>Viridiplantae</taxon>
        <taxon>Streptophyta</taxon>
        <taxon>Embryophyta</taxon>
        <taxon>Tracheophyta</taxon>
        <taxon>Spermatophyta</taxon>
        <taxon>Magnoliopsida</taxon>
        <taxon>eudicotyledons</taxon>
        <taxon>Gunneridae</taxon>
        <taxon>Pentapetalae</taxon>
        <taxon>rosids</taxon>
        <taxon>malvids</taxon>
        <taxon>Sapindales</taxon>
        <taxon>Sapindaceae</taxon>
        <taxon>Hippocastanoideae</taxon>
        <taxon>Acereae</taxon>
        <taxon>Acer</taxon>
    </lineage>
</organism>
<evidence type="ECO:0000313" key="5">
    <source>
        <dbReference type="Proteomes" id="UP001168877"/>
    </source>
</evidence>
<dbReference type="FunFam" id="3.30.559.10:FF:000015">
    <property type="entry name" value="Spermidine hydroxycinnamoyl transferase"/>
    <property type="match status" value="1"/>
</dbReference>
<dbReference type="Gene3D" id="3.30.559.10">
    <property type="entry name" value="Chloramphenicol acetyltransferase-like domain"/>
    <property type="match status" value="2"/>
</dbReference>
<keyword evidence="5" id="KW-1185">Reference proteome</keyword>
<dbReference type="GO" id="GO:0016747">
    <property type="term" value="F:acyltransferase activity, transferring groups other than amino-acyl groups"/>
    <property type="evidence" value="ECO:0007669"/>
    <property type="project" value="UniProtKB-ARBA"/>
</dbReference>
<reference evidence="4" key="1">
    <citation type="journal article" date="2022" name="Plant J.">
        <title>Strategies of tolerance reflected in two North American maple genomes.</title>
        <authorList>
            <person name="McEvoy S.L."/>
            <person name="Sezen U.U."/>
            <person name="Trouern-Trend A."/>
            <person name="McMahon S.M."/>
            <person name="Schaberg P.G."/>
            <person name="Yang J."/>
            <person name="Wegrzyn J.L."/>
            <person name="Swenson N.G."/>
        </authorList>
    </citation>
    <scope>NUCLEOTIDE SEQUENCE</scope>
    <source>
        <strain evidence="4">NS2018</strain>
    </source>
</reference>
<evidence type="ECO:0000256" key="2">
    <source>
        <dbReference type="ARBA" id="ARBA00022679"/>
    </source>
</evidence>
<dbReference type="FunFam" id="3.30.559.10:FF:000008">
    <property type="entry name" value="Tryptamine hydroxycinnamoyl transferase"/>
    <property type="match status" value="1"/>
</dbReference>
<dbReference type="InterPro" id="IPR050317">
    <property type="entry name" value="Plant_Fungal_Acyltransferase"/>
</dbReference>
<name>A0AA39SQS2_ACESA</name>
<evidence type="ECO:0000256" key="1">
    <source>
        <dbReference type="ARBA" id="ARBA00009861"/>
    </source>
</evidence>
<gene>
    <name evidence="4" type="ORF">LWI29_016049</name>
</gene>
<proteinExistence type="inferred from homology"/>
<dbReference type="SUPFAM" id="SSF52777">
    <property type="entry name" value="CoA-dependent acyltransferases"/>
    <property type="match status" value="1"/>
</dbReference>
<evidence type="ECO:0000313" key="4">
    <source>
        <dbReference type="EMBL" id="KAK0596479.1"/>
    </source>
</evidence>
<protein>
    <submittedName>
        <fullName evidence="4">Uncharacterized protein</fullName>
    </submittedName>
</protein>
<dbReference type="InterPro" id="IPR023213">
    <property type="entry name" value="CAT-like_dom_sf"/>
</dbReference>
<comment type="similarity">
    <text evidence="1">Belongs to the plant acyltransferase family.</text>
</comment>
<keyword evidence="2" id="KW-0808">Transferase</keyword>
<keyword evidence="3" id="KW-0012">Acyltransferase</keyword>
<sequence length="522" mass="58345">MRPYKTNPIQSSPRSNPKSESLSIARLGVELQVNNGKPVVDDINLFGSVTHQPVFLVLAVGANDSEEHTLESAPTSLLASFSEVHKVFKTMKINIKESSIIYPAQDTPKRKLWLSNLDLLVARIHLPTIYFYKPNGSSNFFNAQLLKETLSKALVPFYPAAGRLGCDENGRLEIQCNAEGVLFVEAETESAVDDFNGFTPCLEFRQLVPEIDYSSHISSYPLLVLQVTYFKCGGVTLGVGMHHSLADGASSLRFIKTWTDIACGISSTTITPLHDRKLLLRVRIPPTPALVHHNEYDIISSQQISDIADENHSTVMFNITLEQLKTLKRKSSLEDRKFSTYELLAAHIWQCTCKARGLAEDLATRLYIPVDGRSRLDPPLPDGYFGNVLFSSTSVALSSDLKSEPLSNTAVRIQKALKQMDNEYLRSALDYLQMQTDLTPLIRRPNAFRSPNLNINSWVRLPVHDADFGWGRPVFMGPASVLYEGTVYVLPSPTDDGSLSLIVRLEACHMQLFHKLLYNYLQ</sequence>
<dbReference type="Proteomes" id="UP001168877">
    <property type="component" value="Unassembled WGS sequence"/>
</dbReference>
<dbReference type="Pfam" id="PF02458">
    <property type="entry name" value="Transferase"/>
    <property type="match status" value="1"/>
</dbReference>
<dbReference type="AlphaFoldDB" id="A0AA39SQS2"/>
<evidence type="ECO:0000256" key="3">
    <source>
        <dbReference type="ARBA" id="ARBA00023315"/>
    </source>
</evidence>
<dbReference type="PANTHER" id="PTHR31642:SF11">
    <property type="entry name" value="SHIKIMATE O-HYDROXYCINNAMOYLTRANSFERASE"/>
    <property type="match status" value="1"/>
</dbReference>